<evidence type="ECO:0000313" key="2">
    <source>
        <dbReference type="EMBL" id="QAR31808.1"/>
    </source>
</evidence>
<dbReference type="Pfam" id="PF13673">
    <property type="entry name" value="Acetyltransf_10"/>
    <property type="match status" value="1"/>
</dbReference>
<dbReference type="OrthoDB" id="7205533at2"/>
<gene>
    <name evidence="2" type="ORF">EQP59_05715</name>
</gene>
<feature type="domain" description="N-acetyltransferase" evidence="1">
    <location>
        <begin position="1"/>
        <end position="52"/>
    </location>
</feature>
<organism evidence="2 3">
    <name type="scientific">Ornithobacterium rhinotracheale</name>
    <dbReference type="NCBI Taxonomy" id="28251"/>
    <lineage>
        <taxon>Bacteria</taxon>
        <taxon>Pseudomonadati</taxon>
        <taxon>Bacteroidota</taxon>
        <taxon>Flavobacteriia</taxon>
        <taxon>Flavobacteriales</taxon>
        <taxon>Weeksellaceae</taxon>
        <taxon>Ornithobacterium</taxon>
    </lineage>
</organism>
<sequence length="55" mass="6587">MGNKLFNFAIQNIKEKYIWVESSRWVVKFYEKLGFVVVNSPEIKSELKFTLMNEI</sequence>
<dbReference type="InterPro" id="IPR000182">
    <property type="entry name" value="GNAT_dom"/>
</dbReference>
<protein>
    <submittedName>
        <fullName evidence="2">GNAT family N-acetyltransferase</fullName>
    </submittedName>
</protein>
<proteinExistence type="predicted"/>
<dbReference type="GO" id="GO:0016747">
    <property type="term" value="F:acyltransferase activity, transferring groups other than amino-acyl groups"/>
    <property type="evidence" value="ECO:0007669"/>
    <property type="project" value="InterPro"/>
</dbReference>
<dbReference type="Gene3D" id="3.40.630.30">
    <property type="match status" value="1"/>
</dbReference>
<evidence type="ECO:0000259" key="1">
    <source>
        <dbReference type="Pfam" id="PF13673"/>
    </source>
</evidence>
<evidence type="ECO:0000313" key="3">
    <source>
        <dbReference type="Proteomes" id="UP000287701"/>
    </source>
</evidence>
<reference evidence="2 3" key="1">
    <citation type="submission" date="2019-01" db="EMBL/GenBank/DDBJ databases">
        <title>Whole Genome of Ornithobacterium rhinotracheale FARPER-174b.</title>
        <authorList>
            <person name="Tataje-Lavanda L.A."/>
            <person name="Montalvan A."/>
            <person name="Montesinos R."/>
            <person name="Zimic M."/>
            <person name="Fernandez-Sanchez M."/>
            <person name="Fernandez-Diaz M."/>
        </authorList>
    </citation>
    <scope>NUCLEOTIDE SEQUENCE [LARGE SCALE GENOMIC DNA]</scope>
    <source>
        <strain evidence="2 3">FARPER-174b</strain>
    </source>
</reference>
<dbReference type="Proteomes" id="UP000287701">
    <property type="component" value="Chromosome"/>
</dbReference>
<dbReference type="InterPro" id="IPR016181">
    <property type="entry name" value="Acyl_CoA_acyltransferase"/>
</dbReference>
<dbReference type="SUPFAM" id="SSF55729">
    <property type="entry name" value="Acyl-CoA N-acyltransferases (Nat)"/>
    <property type="match status" value="1"/>
</dbReference>
<dbReference type="AlphaFoldDB" id="A0A410JUV8"/>
<name>A0A410JUV8_ORNRH</name>
<dbReference type="EMBL" id="CP035107">
    <property type="protein sequence ID" value="QAR31808.1"/>
    <property type="molecule type" value="Genomic_DNA"/>
</dbReference>
<accession>A0A410JUV8</accession>
<keyword evidence="2" id="KW-0808">Transferase</keyword>